<keyword evidence="2" id="KW-1185">Reference proteome</keyword>
<proteinExistence type="predicted"/>
<accession>A0ACB9AY60</accession>
<gene>
    <name evidence="1" type="ORF">L6452_22164</name>
</gene>
<protein>
    <submittedName>
        <fullName evidence="1">Uncharacterized protein</fullName>
    </submittedName>
</protein>
<comment type="caution">
    <text evidence="1">The sequence shown here is derived from an EMBL/GenBank/DDBJ whole genome shotgun (WGS) entry which is preliminary data.</text>
</comment>
<dbReference type="EMBL" id="CM042053">
    <property type="protein sequence ID" value="KAI3715192.1"/>
    <property type="molecule type" value="Genomic_DNA"/>
</dbReference>
<name>A0ACB9AY60_ARCLA</name>
<sequence>MLTGEALSINKILSRELSVGQSSRVYYRSTTNIGVPFEWEKKPGTPLDPPQEEVITQQTPPPPSPLPPPAMQSIVLQRPSIYMKDSSWSWRFSSIRRKLSNNMRLKMYNQRWYSMRFSSNGKGNNVIILDGDSDVELVPWIHRDSKSSSSSMLSSSIGLSNEKFESFRKGIPFCCTKWRRYKR</sequence>
<evidence type="ECO:0000313" key="2">
    <source>
        <dbReference type="Proteomes" id="UP001055879"/>
    </source>
</evidence>
<reference evidence="1 2" key="2">
    <citation type="journal article" date="2022" name="Mol. Ecol. Resour.">
        <title>The genomes of chicory, endive, great burdock and yacon provide insights into Asteraceae paleo-polyploidization history and plant inulin production.</title>
        <authorList>
            <person name="Fan W."/>
            <person name="Wang S."/>
            <person name="Wang H."/>
            <person name="Wang A."/>
            <person name="Jiang F."/>
            <person name="Liu H."/>
            <person name="Zhao H."/>
            <person name="Xu D."/>
            <person name="Zhang Y."/>
        </authorList>
    </citation>
    <scope>NUCLEOTIDE SEQUENCE [LARGE SCALE GENOMIC DNA]</scope>
    <source>
        <strain evidence="2">cv. Niubang</strain>
    </source>
</reference>
<evidence type="ECO:0000313" key="1">
    <source>
        <dbReference type="EMBL" id="KAI3715192.1"/>
    </source>
</evidence>
<organism evidence="1 2">
    <name type="scientific">Arctium lappa</name>
    <name type="common">Greater burdock</name>
    <name type="synonym">Lappa major</name>
    <dbReference type="NCBI Taxonomy" id="4217"/>
    <lineage>
        <taxon>Eukaryota</taxon>
        <taxon>Viridiplantae</taxon>
        <taxon>Streptophyta</taxon>
        <taxon>Embryophyta</taxon>
        <taxon>Tracheophyta</taxon>
        <taxon>Spermatophyta</taxon>
        <taxon>Magnoliopsida</taxon>
        <taxon>eudicotyledons</taxon>
        <taxon>Gunneridae</taxon>
        <taxon>Pentapetalae</taxon>
        <taxon>asterids</taxon>
        <taxon>campanulids</taxon>
        <taxon>Asterales</taxon>
        <taxon>Asteraceae</taxon>
        <taxon>Carduoideae</taxon>
        <taxon>Cardueae</taxon>
        <taxon>Arctiinae</taxon>
        <taxon>Arctium</taxon>
    </lineage>
</organism>
<dbReference type="Proteomes" id="UP001055879">
    <property type="component" value="Linkage Group LG07"/>
</dbReference>
<reference evidence="2" key="1">
    <citation type="journal article" date="2022" name="Mol. Ecol. Resour.">
        <title>The genomes of chicory, endive, great burdock and yacon provide insights into Asteraceae palaeo-polyploidization history and plant inulin production.</title>
        <authorList>
            <person name="Fan W."/>
            <person name="Wang S."/>
            <person name="Wang H."/>
            <person name="Wang A."/>
            <person name="Jiang F."/>
            <person name="Liu H."/>
            <person name="Zhao H."/>
            <person name="Xu D."/>
            <person name="Zhang Y."/>
        </authorList>
    </citation>
    <scope>NUCLEOTIDE SEQUENCE [LARGE SCALE GENOMIC DNA]</scope>
    <source>
        <strain evidence="2">cv. Niubang</strain>
    </source>
</reference>